<dbReference type="InterPro" id="IPR039490">
    <property type="entry name" value="TMEM207"/>
</dbReference>
<keyword evidence="3" id="KW-1185">Reference proteome</keyword>
<evidence type="ECO:0000313" key="3">
    <source>
        <dbReference type="Proteomes" id="UP000504640"/>
    </source>
</evidence>
<dbReference type="RefSeq" id="XP_032154148.1">
    <property type="nucleotide sequence ID" value="XM_032298257.1"/>
</dbReference>
<dbReference type="CTD" id="131920"/>
<dbReference type="GeneID" id="116564863"/>
<dbReference type="AlphaFoldDB" id="A0A6J3JI53"/>
<feature type="transmembrane region" description="Helical" evidence="1">
    <location>
        <begin position="53"/>
        <end position="76"/>
    </location>
</feature>
<organism evidence="3 4">
    <name type="scientific">Sapajus apella</name>
    <name type="common">Brown-capped capuchin</name>
    <name type="synonym">Cebus apella</name>
    <dbReference type="NCBI Taxonomy" id="9515"/>
    <lineage>
        <taxon>Eukaryota</taxon>
        <taxon>Metazoa</taxon>
        <taxon>Chordata</taxon>
        <taxon>Craniata</taxon>
        <taxon>Vertebrata</taxon>
        <taxon>Euteleostomi</taxon>
        <taxon>Mammalia</taxon>
        <taxon>Eutheria</taxon>
        <taxon>Euarchontoglires</taxon>
        <taxon>Primates</taxon>
        <taxon>Haplorrhini</taxon>
        <taxon>Platyrrhini</taxon>
        <taxon>Cebidae</taxon>
        <taxon>Cebinae</taxon>
        <taxon>Sapajus</taxon>
    </lineage>
</organism>
<feature type="chain" id="PRO_5026902714" evidence="2">
    <location>
        <begin position="30"/>
        <end position="174"/>
    </location>
</feature>
<dbReference type="PANTHER" id="PTHR36467">
    <property type="entry name" value="TRANSMEMBRANE PROTEIN 207"/>
    <property type="match status" value="1"/>
</dbReference>
<dbReference type="Proteomes" id="UP000504640">
    <property type="component" value="Unplaced"/>
</dbReference>
<evidence type="ECO:0000313" key="4">
    <source>
        <dbReference type="RefSeq" id="XP_032154148.1"/>
    </source>
</evidence>
<keyword evidence="1" id="KW-0472">Membrane</keyword>
<dbReference type="PANTHER" id="PTHR36467:SF1">
    <property type="entry name" value="TRANSMEMBRANE PROTEIN 207"/>
    <property type="match status" value="1"/>
</dbReference>
<sequence length="174" mass="19934">MSRSRLFSVTSVISTLGILCLLLFQLVLSDLPCEEDEMCVNYNDRHPNGWYIWILLLVFMATLLCGAVVLCLQCWLRRPRIDSHRRTMAVFAVGDLDSIYGPLPLPAVSSRISSSPLFPYYAALNFTHFWIQFSFTIFATTQKVFTQCPDIFSNGIIHAIVSETFLFPYLNHKR</sequence>
<gene>
    <name evidence="4" type="primary">TMEM207</name>
</gene>
<name>A0A6J3JI53_SAPAP</name>
<proteinExistence type="predicted"/>
<accession>A0A6J3JI53</accession>
<keyword evidence="1 4" id="KW-0812">Transmembrane</keyword>
<feature type="signal peptide" evidence="2">
    <location>
        <begin position="1"/>
        <end position="29"/>
    </location>
</feature>
<evidence type="ECO:0000256" key="1">
    <source>
        <dbReference type="SAM" id="Phobius"/>
    </source>
</evidence>
<evidence type="ECO:0000256" key="2">
    <source>
        <dbReference type="SAM" id="SignalP"/>
    </source>
</evidence>
<protein>
    <submittedName>
        <fullName evidence="4">Transmembrane protein 207 isoform X1</fullName>
    </submittedName>
</protein>
<keyword evidence="1" id="KW-1133">Transmembrane helix</keyword>
<reference evidence="4" key="1">
    <citation type="submission" date="2025-08" db="UniProtKB">
        <authorList>
            <consortium name="RefSeq"/>
        </authorList>
    </citation>
    <scope>IDENTIFICATION</scope>
    <source>
        <tissue evidence="4">Blood</tissue>
    </source>
</reference>
<keyword evidence="2" id="KW-0732">Signal</keyword>